<dbReference type="PROSITE" id="PS50987">
    <property type="entry name" value="HTH_ARSR_2"/>
    <property type="match status" value="1"/>
</dbReference>
<evidence type="ECO:0000313" key="5">
    <source>
        <dbReference type="EMBL" id="MFC4720500.1"/>
    </source>
</evidence>
<evidence type="ECO:0000256" key="1">
    <source>
        <dbReference type="ARBA" id="ARBA00023015"/>
    </source>
</evidence>
<dbReference type="InterPro" id="IPR001845">
    <property type="entry name" value="HTH_ArsR_DNA-bd_dom"/>
</dbReference>
<keyword evidence="6" id="KW-1185">Reference proteome</keyword>
<dbReference type="SUPFAM" id="SSF46785">
    <property type="entry name" value="Winged helix' DNA-binding domain"/>
    <property type="match status" value="1"/>
</dbReference>
<dbReference type="InterPro" id="IPR036388">
    <property type="entry name" value="WH-like_DNA-bd_sf"/>
</dbReference>
<keyword evidence="2" id="KW-0238">DNA-binding</keyword>
<proteinExistence type="predicted"/>
<dbReference type="EMBL" id="JBHSGS010000064">
    <property type="protein sequence ID" value="MFC4720500.1"/>
    <property type="molecule type" value="Genomic_DNA"/>
</dbReference>
<evidence type="ECO:0000313" key="6">
    <source>
        <dbReference type="Proteomes" id="UP001595969"/>
    </source>
</evidence>
<dbReference type="Gene3D" id="1.10.10.10">
    <property type="entry name" value="Winged helix-like DNA-binding domain superfamily/Winged helix DNA-binding domain"/>
    <property type="match status" value="1"/>
</dbReference>
<dbReference type="InterPro" id="IPR051081">
    <property type="entry name" value="HTH_MetalResp_TranReg"/>
</dbReference>
<dbReference type="Pfam" id="PF01022">
    <property type="entry name" value="HTH_5"/>
    <property type="match status" value="1"/>
</dbReference>
<feature type="domain" description="HTH arsR-type" evidence="4">
    <location>
        <begin position="4"/>
        <end position="97"/>
    </location>
</feature>
<dbReference type="PANTHER" id="PTHR33154">
    <property type="entry name" value="TRANSCRIPTIONAL REGULATOR, ARSR FAMILY"/>
    <property type="match status" value="1"/>
</dbReference>
<dbReference type="PANTHER" id="PTHR33154:SF18">
    <property type="entry name" value="ARSENICAL RESISTANCE OPERON REPRESSOR"/>
    <property type="match status" value="1"/>
</dbReference>
<keyword evidence="3" id="KW-0804">Transcription</keyword>
<protein>
    <submittedName>
        <fullName evidence="5">ArsR/SmtB family transcription factor</fullName>
    </submittedName>
</protein>
<evidence type="ECO:0000259" key="4">
    <source>
        <dbReference type="PROSITE" id="PS50987"/>
    </source>
</evidence>
<accession>A0ABV9N0F0</accession>
<comment type="caution">
    <text evidence="5">The sequence shown here is derived from an EMBL/GenBank/DDBJ whole genome shotgun (WGS) entry which is preliminary data.</text>
</comment>
<dbReference type="InterPro" id="IPR036390">
    <property type="entry name" value="WH_DNA-bd_sf"/>
</dbReference>
<evidence type="ECO:0000256" key="3">
    <source>
        <dbReference type="ARBA" id="ARBA00023163"/>
    </source>
</evidence>
<organism evidence="5 6">
    <name type="scientific">Enterococcus lemanii</name>
    <dbReference type="NCBI Taxonomy" id="1159752"/>
    <lineage>
        <taxon>Bacteria</taxon>
        <taxon>Bacillati</taxon>
        <taxon>Bacillota</taxon>
        <taxon>Bacilli</taxon>
        <taxon>Lactobacillales</taxon>
        <taxon>Enterococcaceae</taxon>
        <taxon>Enterococcus</taxon>
    </lineage>
</organism>
<keyword evidence="1" id="KW-0805">Transcription regulation</keyword>
<dbReference type="SMART" id="SM00418">
    <property type="entry name" value="HTH_ARSR"/>
    <property type="match status" value="1"/>
</dbReference>
<dbReference type="RefSeq" id="WP_204654680.1">
    <property type="nucleotide sequence ID" value="NZ_JBHSGS010000064.1"/>
</dbReference>
<dbReference type="CDD" id="cd00090">
    <property type="entry name" value="HTH_ARSR"/>
    <property type="match status" value="1"/>
</dbReference>
<dbReference type="Proteomes" id="UP001595969">
    <property type="component" value="Unassembled WGS sequence"/>
</dbReference>
<reference evidence="6" key="1">
    <citation type="journal article" date="2019" name="Int. J. Syst. Evol. Microbiol.">
        <title>The Global Catalogue of Microorganisms (GCM) 10K type strain sequencing project: providing services to taxonomists for standard genome sequencing and annotation.</title>
        <authorList>
            <consortium name="The Broad Institute Genomics Platform"/>
            <consortium name="The Broad Institute Genome Sequencing Center for Infectious Disease"/>
            <person name="Wu L."/>
            <person name="Ma J."/>
        </authorList>
    </citation>
    <scope>NUCLEOTIDE SEQUENCE [LARGE SCALE GENOMIC DNA]</scope>
    <source>
        <strain evidence="6">CGMCC 1.19032</strain>
    </source>
</reference>
<sequence>MSNLENRYEIKIRIFKALSDERRLKILEILKSGEECACLLSEQLEMAQSSLSYHMKILCDSGLVKSRQEGKWTHYRLSKSGSETAVTLLKEMTTPNAVSMGSRCCD</sequence>
<gene>
    <name evidence="5" type="ORF">ACFO5I_12280</name>
</gene>
<name>A0ABV9N0F0_9ENTE</name>
<evidence type="ECO:0000256" key="2">
    <source>
        <dbReference type="ARBA" id="ARBA00023125"/>
    </source>
</evidence>
<dbReference type="PRINTS" id="PR00778">
    <property type="entry name" value="HTHARSR"/>
</dbReference>
<dbReference type="NCBIfam" id="NF033788">
    <property type="entry name" value="HTH_metalloreg"/>
    <property type="match status" value="1"/>
</dbReference>
<dbReference type="InterPro" id="IPR011991">
    <property type="entry name" value="ArsR-like_HTH"/>
</dbReference>